<dbReference type="FunFam" id="3.40.50.720:FF:000084">
    <property type="entry name" value="Short-chain dehydrogenase reductase"/>
    <property type="match status" value="1"/>
</dbReference>
<sequence>MVERSLNRKGPGVTNGLNGKATVIIGASSGIGAAVATKFGALGARLIVHYNGNPEGAEEVVANIRASGGTADLVRGDVSERAEAARVIDEAHAKLGRIDVLINNAGAMFGRTSIADATDEQYDDVVDLNIGSVFFACRRAAKIMEAQRAGSIINTTSVAARNGGSGGAGLYGSAKGFVSTITRVLAKELAPFNVRANAVAPGVIMTPFHQRYSTAEQLEGARQGIPLGRIGTPDDCVGAYQFLADETMSSYITGQVIEVNGGQIMP</sequence>
<protein>
    <submittedName>
        <fullName evidence="3">Oxidoreductase</fullName>
    </submittedName>
</protein>
<dbReference type="STRING" id="943830.A4A58_25400"/>
<keyword evidence="2" id="KW-0560">Oxidoreductase</keyword>
<dbReference type="Proteomes" id="UP000076574">
    <property type="component" value="Unassembled WGS sequence"/>
</dbReference>
<dbReference type="InterPro" id="IPR002347">
    <property type="entry name" value="SDR_fam"/>
</dbReference>
<comment type="caution">
    <text evidence="3">The sequence shown here is derived from an EMBL/GenBank/DDBJ whole genome shotgun (WGS) entry which is preliminary data.</text>
</comment>
<evidence type="ECO:0000313" key="4">
    <source>
        <dbReference type="Proteomes" id="UP000076574"/>
    </source>
</evidence>
<dbReference type="PANTHER" id="PTHR48107">
    <property type="entry name" value="NADPH-DEPENDENT ALDEHYDE REDUCTASE-LIKE PROTEIN, CHLOROPLASTIC-RELATED"/>
    <property type="match status" value="1"/>
</dbReference>
<dbReference type="PANTHER" id="PTHR48107:SF16">
    <property type="entry name" value="NADPH-DEPENDENT ALDEHYDE REDUCTASE 1, CHLOROPLASTIC"/>
    <property type="match status" value="1"/>
</dbReference>
<dbReference type="Gene3D" id="3.40.50.720">
    <property type="entry name" value="NAD(P)-binding Rossmann-like Domain"/>
    <property type="match status" value="1"/>
</dbReference>
<accession>A0A161SRS3</accession>
<reference evidence="3 4" key="1">
    <citation type="submission" date="2016-03" db="EMBL/GenBank/DDBJ databases">
        <title>Microsymbionts genomes from the relict species Vavilovia formosa (Stev.) Fed.</title>
        <authorList>
            <person name="Kopat V."/>
            <person name="Chirak E."/>
            <person name="Kimeklis A."/>
            <person name="Andronov E."/>
        </authorList>
    </citation>
    <scope>NUCLEOTIDE SEQUENCE [LARGE SCALE GENOMIC DNA]</scope>
    <source>
        <strain evidence="3 4">Vaf07</strain>
    </source>
</reference>
<evidence type="ECO:0000256" key="2">
    <source>
        <dbReference type="ARBA" id="ARBA00023002"/>
    </source>
</evidence>
<dbReference type="CDD" id="cd05233">
    <property type="entry name" value="SDR_c"/>
    <property type="match status" value="1"/>
</dbReference>
<dbReference type="InterPro" id="IPR020904">
    <property type="entry name" value="Sc_DH/Rdtase_CS"/>
</dbReference>
<evidence type="ECO:0000313" key="3">
    <source>
        <dbReference type="EMBL" id="KZD23932.1"/>
    </source>
</evidence>
<dbReference type="PROSITE" id="PS00061">
    <property type="entry name" value="ADH_SHORT"/>
    <property type="match status" value="1"/>
</dbReference>
<dbReference type="GO" id="GO:0016614">
    <property type="term" value="F:oxidoreductase activity, acting on CH-OH group of donors"/>
    <property type="evidence" value="ECO:0007669"/>
    <property type="project" value="UniProtKB-ARBA"/>
</dbReference>
<proteinExistence type="inferred from homology"/>
<gene>
    <name evidence="3" type="ORF">A4A58_25400</name>
</gene>
<evidence type="ECO:0000256" key="1">
    <source>
        <dbReference type="ARBA" id="ARBA00006484"/>
    </source>
</evidence>
<dbReference type="Pfam" id="PF13561">
    <property type="entry name" value="adh_short_C2"/>
    <property type="match status" value="1"/>
</dbReference>
<dbReference type="PRINTS" id="PR00081">
    <property type="entry name" value="GDHRDH"/>
</dbReference>
<dbReference type="EMBL" id="LVYV01000007">
    <property type="protein sequence ID" value="KZD23932.1"/>
    <property type="molecule type" value="Genomic_DNA"/>
</dbReference>
<dbReference type="SUPFAM" id="SSF51735">
    <property type="entry name" value="NAD(P)-binding Rossmann-fold domains"/>
    <property type="match status" value="1"/>
</dbReference>
<dbReference type="InterPro" id="IPR036291">
    <property type="entry name" value="NAD(P)-bd_dom_sf"/>
</dbReference>
<keyword evidence="4" id="KW-1185">Reference proteome</keyword>
<organism evidence="3 4">
    <name type="scientific">Tardiphaga robiniae</name>
    <dbReference type="NCBI Taxonomy" id="943830"/>
    <lineage>
        <taxon>Bacteria</taxon>
        <taxon>Pseudomonadati</taxon>
        <taxon>Pseudomonadota</taxon>
        <taxon>Alphaproteobacteria</taxon>
        <taxon>Hyphomicrobiales</taxon>
        <taxon>Nitrobacteraceae</taxon>
        <taxon>Tardiphaga</taxon>
    </lineage>
</organism>
<dbReference type="PRINTS" id="PR00080">
    <property type="entry name" value="SDRFAMILY"/>
</dbReference>
<name>A0A161SRS3_9BRAD</name>
<dbReference type="AlphaFoldDB" id="A0A161SRS3"/>
<comment type="similarity">
    <text evidence="1">Belongs to the short-chain dehydrogenases/reductases (SDR) family.</text>
</comment>